<sequence>MKIGLVGNGARFAALTHLLRNHEVSYWPGVDPPSTNGDDSTELPAHVERVELEALKKTPLIFLCLPIHRLRPTGNQLGKVLTGRHILVHTTRNLELSTLYTPSRILGEETPTLRSGFLTGPFNATDALAGRPSSGVCVSEFDEVHELVQSALDAPGVRVYRAKDLSGAEAAAAYSRVIAMLVGVGRQMELGAGLEATLLTRGLAETAKFVLYRGGYESTAWGLAGCGNLFLDASSHNLNGDSSTDIACDAKIGAEFIRREAAKVSDVPGSIRRDFGAGADNLFNLIQSLARVPQESGLSLPILSHAVELVAGERSAAEIVKSLLEFPVYYE</sequence>
<dbReference type="EMBL" id="CP030032">
    <property type="protein sequence ID" value="AWV91257.1"/>
    <property type="molecule type" value="Genomic_DNA"/>
</dbReference>
<feature type="domain" description="Glycerol-3-phosphate dehydrogenase NAD-dependent N-terminal" evidence="1">
    <location>
        <begin position="53"/>
        <end position="138"/>
    </location>
</feature>
<feature type="domain" description="Glycerol-3-phosphate dehydrogenase NAD-dependent C-terminal" evidence="2">
    <location>
        <begin position="164"/>
        <end position="248"/>
    </location>
</feature>
<dbReference type="GO" id="GO:0005975">
    <property type="term" value="P:carbohydrate metabolic process"/>
    <property type="evidence" value="ECO:0007669"/>
    <property type="project" value="InterPro"/>
</dbReference>
<dbReference type="GO" id="GO:0005829">
    <property type="term" value="C:cytosol"/>
    <property type="evidence" value="ECO:0007669"/>
    <property type="project" value="TreeGrafter"/>
</dbReference>
<evidence type="ECO:0000259" key="2">
    <source>
        <dbReference type="Pfam" id="PF07479"/>
    </source>
</evidence>
<dbReference type="InterPro" id="IPR013328">
    <property type="entry name" value="6PGD_dom2"/>
</dbReference>
<dbReference type="GO" id="GO:0051287">
    <property type="term" value="F:NAD binding"/>
    <property type="evidence" value="ECO:0007669"/>
    <property type="project" value="InterPro"/>
</dbReference>
<dbReference type="OrthoDB" id="9812273at2"/>
<dbReference type="KEGG" id="bsed:DN745_18755"/>
<evidence type="ECO:0000313" key="3">
    <source>
        <dbReference type="EMBL" id="AWV91257.1"/>
    </source>
</evidence>
<dbReference type="SUPFAM" id="SSF48179">
    <property type="entry name" value="6-phosphogluconate dehydrogenase C-terminal domain-like"/>
    <property type="match status" value="1"/>
</dbReference>
<dbReference type="InterPro" id="IPR036291">
    <property type="entry name" value="NAD(P)-bd_dom_sf"/>
</dbReference>
<evidence type="ECO:0000313" key="4">
    <source>
        <dbReference type="Proteomes" id="UP000249799"/>
    </source>
</evidence>
<protein>
    <submittedName>
        <fullName evidence="3">Uncharacterized protein</fullName>
    </submittedName>
</protein>
<reference evidence="3 4" key="1">
    <citation type="submission" date="2018-06" db="EMBL/GenBank/DDBJ databases">
        <title>Lujinxingia sediminis gen. nov. sp. nov., a new facultative anaerobic member of the class Deltaproteobacteria, and proposal of Lujinxingaceae fam. nov.</title>
        <authorList>
            <person name="Guo L.-Y."/>
            <person name="Li C.-M."/>
            <person name="Wang S."/>
            <person name="Du Z.-J."/>
        </authorList>
    </citation>
    <scope>NUCLEOTIDE SEQUENCE [LARGE SCALE GENOMIC DNA]</scope>
    <source>
        <strain evidence="3 4">FA350</strain>
    </source>
</reference>
<dbReference type="GO" id="GO:0047952">
    <property type="term" value="F:glycerol-3-phosphate dehydrogenase [NAD(P)+] activity"/>
    <property type="evidence" value="ECO:0007669"/>
    <property type="project" value="TreeGrafter"/>
</dbReference>
<dbReference type="InterPro" id="IPR008927">
    <property type="entry name" value="6-PGluconate_DH-like_C_sf"/>
</dbReference>
<dbReference type="PANTHER" id="PTHR11728">
    <property type="entry name" value="GLYCEROL-3-PHOSPHATE DEHYDROGENASE"/>
    <property type="match status" value="1"/>
</dbReference>
<dbReference type="InterPro" id="IPR011128">
    <property type="entry name" value="G3P_DH_NAD-dep_N"/>
</dbReference>
<dbReference type="Gene3D" id="3.40.50.720">
    <property type="entry name" value="NAD(P)-binding Rossmann-like Domain"/>
    <property type="match status" value="1"/>
</dbReference>
<dbReference type="AlphaFoldDB" id="A0A2Z4FQF3"/>
<dbReference type="Gene3D" id="1.10.1040.10">
    <property type="entry name" value="N-(1-d-carboxylethyl)-l-norvaline Dehydrogenase, domain 2"/>
    <property type="match status" value="1"/>
</dbReference>
<dbReference type="InterPro" id="IPR006109">
    <property type="entry name" value="G3P_DH_NAD-dep_C"/>
</dbReference>
<accession>A0A2Z4FQF3</accession>
<dbReference type="SUPFAM" id="SSF51735">
    <property type="entry name" value="NAD(P)-binding Rossmann-fold domains"/>
    <property type="match status" value="1"/>
</dbReference>
<dbReference type="Pfam" id="PF01210">
    <property type="entry name" value="NAD_Gly3P_dh_N"/>
    <property type="match status" value="1"/>
</dbReference>
<evidence type="ECO:0000259" key="1">
    <source>
        <dbReference type="Pfam" id="PF01210"/>
    </source>
</evidence>
<dbReference type="GO" id="GO:0046168">
    <property type="term" value="P:glycerol-3-phosphate catabolic process"/>
    <property type="evidence" value="ECO:0007669"/>
    <property type="project" value="InterPro"/>
</dbReference>
<keyword evidence="4" id="KW-1185">Reference proteome</keyword>
<organism evidence="3 4">
    <name type="scientific">Bradymonas sediminis</name>
    <dbReference type="NCBI Taxonomy" id="1548548"/>
    <lineage>
        <taxon>Bacteria</taxon>
        <taxon>Deltaproteobacteria</taxon>
        <taxon>Bradymonadales</taxon>
        <taxon>Bradymonadaceae</taxon>
        <taxon>Bradymonas</taxon>
    </lineage>
</organism>
<dbReference type="PANTHER" id="PTHR11728:SF1">
    <property type="entry name" value="GLYCEROL-3-PHOSPHATE DEHYDROGENASE [NAD(+)] 2, CHLOROPLASTIC"/>
    <property type="match status" value="1"/>
</dbReference>
<gene>
    <name evidence="3" type="ORF">DN745_18755</name>
</gene>
<proteinExistence type="predicted"/>
<dbReference type="Pfam" id="PF07479">
    <property type="entry name" value="NAD_Gly3P_dh_C"/>
    <property type="match status" value="1"/>
</dbReference>
<dbReference type="RefSeq" id="WP_111337373.1">
    <property type="nucleotide sequence ID" value="NZ_CP030032.1"/>
</dbReference>
<name>A0A2Z4FQF3_9DELT</name>
<dbReference type="Proteomes" id="UP000249799">
    <property type="component" value="Chromosome"/>
</dbReference>